<evidence type="ECO:0000259" key="1">
    <source>
        <dbReference type="PROSITE" id="PS51729"/>
    </source>
</evidence>
<dbReference type="Pfam" id="PF14542">
    <property type="entry name" value="Acetyltransf_CG"/>
    <property type="match status" value="1"/>
</dbReference>
<dbReference type="InterPro" id="IPR016181">
    <property type="entry name" value="Acyl_CoA_acyltransferase"/>
</dbReference>
<name>H2BX13_GILLR</name>
<dbReference type="HOGENOM" id="CLU_132888_2_1_10"/>
<keyword evidence="3" id="KW-1185">Reference proteome</keyword>
<organism evidence="2 3">
    <name type="scientific">Gillisia limnaea (strain DSM 15749 / LMG 21470 / R-8282)</name>
    <dbReference type="NCBI Taxonomy" id="865937"/>
    <lineage>
        <taxon>Bacteria</taxon>
        <taxon>Pseudomonadati</taxon>
        <taxon>Bacteroidota</taxon>
        <taxon>Flavobacteriia</taxon>
        <taxon>Flavobacteriales</taxon>
        <taxon>Flavobacteriaceae</taxon>
        <taxon>Gillisia</taxon>
    </lineage>
</organism>
<dbReference type="PANTHER" id="PTHR31435">
    <property type="entry name" value="PROTEIN NATD1"/>
    <property type="match status" value="1"/>
</dbReference>
<evidence type="ECO:0000313" key="2">
    <source>
        <dbReference type="EMBL" id="EHQ01965.1"/>
    </source>
</evidence>
<dbReference type="eggNOG" id="COG2388">
    <property type="taxonomic scope" value="Bacteria"/>
</dbReference>
<sequence>MMSQDIKHKESANRGMIYMEDESGITSELTYTKKDNGVLIIDHTQTRKGLEGKGLASMLVKESVEFARKNNYKIDPLCPFAEVQFDINKDFRDVLVK</sequence>
<accession>H2BX13</accession>
<protein>
    <recommendedName>
        <fullName evidence="1">N-acetyltransferase domain-containing protein</fullName>
    </recommendedName>
</protein>
<dbReference type="InterPro" id="IPR045057">
    <property type="entry name" value="Gcn5-rel_NAT"/>
</dbReference>
<dbReference type="STRING" id="865937.Gilli_1299"/>
<dbReference type="PROSITE" id="PS51729">
    <property type="entry name" value="GNAT_YJDJ"/>
    <property type="match status" value="1"/>
</dbReference>
<feature type="domain" description="N-acetyltransferase" evidence="1">
    <location>
        <begin position="7"/>
        <end position="96"/>
    </location>
</feature>
<proteinExistence type="predicted"/>
<dbReference type="Proteomes" id="UP000003844">
    <property type="component" value="Unassembled WGS sequence"/>
</dbReference>
<gene>
    <name evidence="2" type="ORF">Gilli_1299</name>
</gene>
<dbReference type="EMBL" id="JH594606">
    <property type="protein sequence ID" value="EHQ01965.1"/>
    <property type="molecule type" value="Genomic_DNA"/>
</dbReference>
<dbReference type="Gene3D" id="3.40.630.30">
    <property type="match status" value="1"/>
</dbReference>
<dbReference type="AlphaFoldDB" id="H2BX13"/>
<dbReference type="PANTHER" id="PTHR31435:SF10">
    <property type="entry name" value="BSR4717 PROTEIN"/>
    <property type="match status" value="1"/>
</dbReference>
<reference evidence="3" key="1">
    <citation type="journal article" date="2012" name="Stand. Genomic Sci.">
        <title>Genome sequence of the Antarctic rhodopsins-containing flavobacterium Gillisia limnaea type strain (R-8282(T)).</title>
        <authorList>
            <person name="Riedel T."/>
            <person name="Held B."/>
            <person name="Nolan M."/>
            <person name="Lucas S."/>
            <person name="Lapidus A."/>
            <person name="Tice H."/>
            <person name="Del Rio T.G."/>
            <person name="Cheng J.F."/>
            <person name="Han C."/>
            <person name="Tapia R."/>
            <person name="Goodwin L.A."/>
            <person name="Pitluck S."/>
            <person name="Liolios K."/>
            <person name="Mavromatis K."/>
            <person name="Pagani I."/>
            <person name="Ivanova N."/>
            <person name="Mikhailova N."/>
            <person name="Pati A."/>
            <person name="Chen A."/>
            <person name="Palaniappan K."/>
            <person name="Land M."/>
            <person name="Rohde M."/>
            <person name="Tindall B.J."/>
            <person name="Detter J.C."/>
            <person name="Goker M."/>
            <person name="Bristow J."/>
            <person name="Eisen J.A."/>
            <person name="Markowitz V."/>
            <person name="Hugenholtz P."/>
            <person name="Kyrpides N.C."/>
            <person name="Klenk H.P."/>
            <person name="Woyke T."/>
        </authorList>
    </citation>
    <scope>NUCLEOTIDE SEQUENCE [LARGE SCALE GENOMIC DNA]</scope>
    <source>
        <strain evidence="3">DSM 15749 / LMG 21470 / R-8282</strain>
    </source>
</reference>
<dbReference type="RefSeq" id="WP_006988282.1">
    <property type="nucleotide sequence ID" value="NZ_JH594606.1"/>
</dbReference>
<dbReference type="InterPro" id="IPR031165">
    <property type="entry name" value="GNAT_YJDJ"/>
</dbReference>
<evidence type="ECO:0000313" key="3">
    <source>
        <dbReference type="Proteomes" id="UP000003844"/>
    </source>
</evidence>
<dbReference type="SUPFAM" id="SSF55729">
    <property type="entry name" value="Acyl-CoA N-acyltransferases (Nat)"/>
    <property type="match status" value="1"/>
</dbReference>